<evidence type="ECO:0000313" key="3">
    <source>
        <dbReference type="EMBL" id="MBZ5714548.1"/>
    </source>
</evidence>
<protein>
    <submittedName>
        <fullName evidence="3">Uncharacterized protein</fullName>
    </submittedName>
</protein>
<feature type="region of interest" description="Disordered" evidence="1">
    <location>
        <begin position="89"/>
        <end position="111"/>
    </location>
</feature>
<feature type="signal peptide" evidence="2">
    <location>
        <begin position="1"/>
        <end position="21"/>
    </location>
</feature>
<sequence length="192" mass="20967">MLTSSLFVACSFIAPVATAHASGGWCGWGKCDFGGLGGQGGHKCKDIKVEDLEFRDLGTRLRATGELKCLDGNRDVEITLRAEGELEVSCENPGGNKPKPHQKQSRVKVEGEETIPAEDIEKRSADFTVKTDAIGPKHKCPNANWKQEADISFERATLVIEQGREKVVIQCTFDGGTSDGRITDFDCEEKKH</sequence>
<keyword evidence="4" id="KW-1185">Reference proteome</keyword>
<feature type="chain" id="PRO_5046268835" evidence="2">
    <location>
        <begin position="22"/>
        <end position="192"/>
    </location>
</feature>
<evidence type="ECO:0000256" key="2">
    <source>
        <dbReference type="SAM" id="SignalP"/>
    </source>
</evidence>
<dbReference type="Proteomes" id="UP001139031">
    <property type="component" value="Unassembled WGS sequence"/>
</dbReference>
<evidence type="ECO:0000313" key="4">
    <source>
        <dbReference type="Proteomes" id="UP001139031"/>
    </source>
</evidence>
<gene>
    <name evidence="3" type="ORF">K7C98_35395</name>
</gene>
<dbReference type="EMBL" id="JAIRAU010000048">
    <property type="protein sequence ID" value="MBZ5714548.1"/>
    <property type="molecule type" value="Genomic_DNA"/>
</dbReference>
<reference evidence="3" key="1">
    <citation type="submission" date="2021-08" db="EMBL/GenBank/DDBJ databases">
        <authorList>
            <person name="Stevens D.C."/>
        </authorList>
    </citation>
    <scope>NUCLEOTIDE SEQUENCE</scope>
    <source>
        <strain evidence="3">DSM 53165</strain>
    </source>
</reference>
<name>A0ABS7U1Z4_9BACT</name>
<keyword evidence="2" id="KW-0732">Signal</keyword>
<evidence type="ECO:0000256" key="1">
    <source>
        <dbReference type="SAM" id="MobiDB-lite"/>
    </source>
</evidence>
<organism evidence="3 4">
    <name type="scientific">Nannocystis pusilla</name>
    <dbReference type="NCBI Taxonomy" id="889268"/>
    <lineage>
        <taxon>Bacteria</taxon>
        <taxon>Pseudomonadati</taxon>
        <taxon>Myxococcota</taxon>
        <taxon>Polyangia</taxon>
        <taxon>Nannocystales</taxon>
        <taxon>Nannocystaceae</taxon>
        <taxon>Nannocystis</taxon>
    </lineage>
</organism>
<comment type="caution">
    <text evidence="3">The sequence shown here is derived from an EMBL/GenBank/DDBJ whole genome shotgun (WGS) entry which is preliminary data.</text>
</comment>
<dbReference type="RefSeq" id="WP_224196281.1">
    <property type="nucleotide sequence ID" value="NZ_JAIRAU010000048.1"/>
</dbReference>
<proteinExistence type="predicted"/>
<accession>A0ABS7U1Z4</accession>